<reference evidence="2" key="1">
    <citation type="submission" date="2010-10" db="EMBL/GenBank/DDBJ databases">
        <authorList>
            <consortium name="US DOE Joint Genome Institute (JGI-PGF)"/>
            <person name="Lucas S."/>
            <person name="Copeland A."/>
            <person name="Lapidus A."/>
            <person name="Bruce D."/>
            <person name="Goodwin L."/>
            <person name="Pitluck S."/>
            <person name="Kyrpides N."/>
            <person name="Mavromatis K."/>
            <person name="Detter J.C."/>
            <person name="Han C."/>
            <person name="Land M."/>
            <person name="Hauser L."/>
            <person name="Markowitz V."/>
            <person name="Cheng J.-F."/>
            <person name="Hugenholtz P."/>
            <person name="Woyke T."/>
            <person name="Wu D."/>
            <person name="Pukall R."/>
            <person name="Wahrenburg C."/>
            <person name="Brambilla E."/>
            <person name="Klenk H.-P."/>
            <person name="Eisen J.A."/>
        </authorList>
    </citation>
    <scope>NUCLEOTIDE SEQUENCE [LARGE SCALE GENOMIC DNA]</scope>
    <source>
        <strain evidence="2">DSM 13965</strain>
    </source>
</reference>
<dbReference type="PANTHER" id="PTHR12993">
    <property type="entry name" value="N-ACETYLGLUCOSAMINYL-PHOSPHATIDYLINOSITOL DE-N-ACETYLASE-RELATED"/>
    <property type="match status" value="1"/>
</dbReference>
<dbReference type="STRING" id="867903.ThesuDRAFT_00710"/>
<keyword evidence="3" id="KW-1185">Reference proteome</keyword>
<feature type="compositionally biased region" description="Low complexity" evidence="1">
    <location>
        <begin position="66"/>
        <end position="77"/>
    </location>
</feature>
<dbReference type="Pfam" id="PF02585">
    <property type="entry name" value="PIG-L"/>
    <property type="match status" value="1"/>
</dbReference>
<evidence type="ECO:0000313" key="2">
    <source>
        <dbReference type="EMBL" id="EKP94987.1"/>
    </source>
</evidence>
<proteinExistence type="predicted"/>
<dbReference type="eggNOG" id="COG2120">
    <property type="taxonomic scope" value="Bacteria"/>
</dbReference>
<sequence length="313" mass="33423">MADFAPGRGVHGTQDAQDEPAGSAAAEPGSQGTAGTGTPGTGAAPAGPTGPQANPHAEPRAEPEVKAQVAAPAPAAEPEPVDVLVIGAHPDDAEIGMGGTLVKLHRLGYRIGLIDLTRGELGSKGTPERRAQEAAAAARVYGARFRLNLHLGDNRVEDSPALGRKLAALIRRCRPRLVFTHHGDDRHPDHRGAWALVRRAVFQAALRNLDLGEPYHLVDALLFFPVNEWVEPSFVVDITDTFEGKLQAMRAFASQFVEPTAPIDHKYFGVEDYLEAATVRARHYGLRIGVRYGEAFLADAVPVADPVAAFRRG</sequence>
<organism evidence="2 3">
    <name type="scientific">Thermaerobacter subterraneus DSM 13965</name>
    <dbReference type="NCBI Taxonomy" id="867903"/>
    <lineage>
        <taxon>Bacteria</taxon>
        <taxon>Bacillati</taxon>
        <taxon>Bacillota</taxon>
        <taxon>Clostridia</taxon>
        <taxon>Eubacteriales</taxon>
        <taxon>Clostridiales Family XVII. Incertae Sedis</taxon>
        <taxon>Thermaerobacter</taxon>
    </lineage>
</organism>
<dbReference type="InterPro" id="IPR003737">
    <property type="entry name" value="GlcNAc_PI_deacetylase-related"/>
</dbReference>
<dbReference type="Proteomes" id="UP000005710">
    <property type="component" value="Unassembled WGS sequence"/>
</dbReference>
<feature type="compositionally biased region" description="Low complexity" evidence="1">
    <location>
        <begin position="41"/>
        <end position="53"/>
    </location>
</feature>
<dbReference type="InterPro" id="IPR024078">
    <property type="entry name" value="LmbE-like_dom_sf"/>
</dbReference>
<dbReference type="NCBIfam" id="TIGR04001">
    <property type="entry name" value="thiol_BshB1"/>
    <property type="match status" value="1"/>
</dbReference>
<name>K6PQ09_9FIRM</name>
<feature type="region of interest" description="Disordered" evidence="1">
    <location>
        <begin position="1"/>
        <end position="77"/>
    </location>
</feature>
<dbReference type="PANTHER" id="PTHR12993:SF30">
    <property type="entry name" value="N-ACETYL-ALPHA-D-GLUCOSAMINYL L-MALATE DEACETYLASE 1"/>
    <property type="match status" value="1"/>
</dbReference>
<dbReference type="RefSeq" id="WP_006902983.1">
    <property type="nucleotide sequence ID" value="NZ_JH976535.1"/>
</dbReference>
<gene>
    <name evidence="2" type="ORF">ThesuDRAFT_00710</name>
</gene>
<accession>K6PQ09</accession>
<dbReference type="AlphaFoldDB" id="K6PQ09"/>
<dbReference type="HOGENOM" id="CLU_049311_1_0_9"/>
<dbReference type="GO" id="GO:0019213">
    <property type="term" value="F:deacetylase activity"/>
    <property type="evidence" value="ECO:0007669"/>
    <property type="project" value="InterPro"/>
</dbReference>
<dbReference type="EMBL" id="AENY02000002">
    <property type="protein sequence ID" value="EKP94987.1"/>
    <property type="molecule type" value="Genomic_DNA"/>
</dbReference>
<dbReference type="InterPro" id="IPR023842">
    <property type="entry name" value="Bacillithiol_biosynth_BshB1"/>
</dbReference>
<evidence type="ECO:0000256" key="1">
    <source>
        <dbReference type="SAM" id="MobiDB-lite"/>
    </source>
</evidence>
<dbReference type="GO" id="GO:0071793">
    <property type="term" value="P:bacillithiol biosynthetic process"/>
    <property type="evidence" value="ECO:0007669"/>
    <property type="project" value="InterPro"/>
</dbReference>
<dbReference type="GO" id="GO:0016811">
    <property type="term" value="F:hydrolase activity, acting on carbon-nitrogen (but not peptide) bonds, in linear amides"/>
    <property type="evidence" value="ECO:0007669"/>
    <property type="project" value="TreeGrafter"/>
</dbReference>
<comment type="caution">
    <text evidence="2">The sequence shown here is derived from an EMBL/GenBank/DDBJ whole genome shotgun (WGS) entry which is preliminary data.</text>
</comment>
<protein>
    <submittedName>
        <fullName evidence="2">Bacillithiol biosynthesis deacetylase BshB1</fullName>
    </submittedName>
</protein>
<dbReference type="Gene3D" id="3.40.50.10320">
    <property type="entry name" value="LmbE-like"/>
    <property type="match status" value="1"/>
</dbReference>
<evidence type="ECO:0000313" key="3">
    <source>
        <dbReference type="Proteomes" id="UP000005710"/>
    </source>
</evidence>
<dbReference type="SUPFAM" id="SSF102588">
    <property type="entry name" value="LmbE-like"/>
    <property type="match status" value="1"/>
</dbReference>
<reference evidence="2" key="2">
    <citation type="submission" date="2012-10" db="EMBL/GenBank/DDBJ databases">
        <title>Improved high-quality draft of Thermaerobacter subterraneus C21, DSM 13965.</title>
        <authorList>
            <consortium name="DOE Joint Genome Institute"/>
            <person name="Eisen J."/>
            <person name="Huntemann M."/>
            <person name="Wei C.-L."/>
            <person name="Han J."/>
            <person name="Detter J.C."/>
            <person name="Han C."/>
            <person name="Tapia R."/>
            <person name="Chen A."/>
            <person name="Kyrpides N."/>
            <person name="Mavromatis K."/>
            <person name="Markowitz V."/>
            <person name="Szeto E."/>
            <person name="Ivanova N."/>
            <person name="Mikhailova N."/>
            <person name="Ovchinnikova G."/>
            <person name="Pagani I."/>
            <person name="Pati A."/>
            <person name="Goodwin L."/>
            <person name="Nordberg H.P."/>
            <person name="Cantor M.N."/>
            <person name="Hua S.X."/>
            <person name="Woyke T."/>
            <person name="Eisen J."/>
            <person name="Klenk H.-P."/>
        </authorList>
    </citation>
    <scope>NUCLEOTIDE SEQUENCE [LARGE SCALE GENOMIC DNA]</scope>
    <source>
        <strain evidence="2">DSM 13965</strain>
    </source>
</reference>